<dbReference type="InterPro" id="IPR019734">
    <property type="entry name" value="TPR_rpt"/>
</dbReference>
<name>A0A1J5SFJ9_9ZZZZ</name>
<accession>A0A1J5SFJ9</accession>
<dbReference type="EMBL" id="MLJW01000039">
    <property type="protein sequence ID" value="OIR07191.1"/>
    <property type="molecule type" value="Genomic_DNA"/>
</dbReference>
<dbReference type="AlphaFoldDB" id="A0A1J5SFJ9"/>
<comment type="caution">
    <text evidence="2">The sequence shown here is derived from an EMBL/GenBank/DDBJ whole genome shotgun (WGS) entry which is preliminary data.</text>
</comment>
<dbReference type="Pfam" id="PF14559">
    <property type="entry name" value="TPR_19"/>
    <property type="match status" value="1"/>
</dbReference>
<proteinExistence type="predicted"/>
<dbReference type="GO" id="GO:0006508">
    <property type="term" value="P:proteolysis"/>
    <property type="evidence" value="ECO:0007669"/>
    <property type="project" value="UniProtKB-KW"/>
</dbReference>
<dbReference type="PANTHER" id="PTHR44809:SF1">
    <property type="entry name" value="PROTEIN O-MANNOSYL-TRANSFERASE TMTC1"/>
    <property type="match status" value="1"/>
</dbReference>
<evidence type="ECO:0000256" key="1">
    <source>
        <dbReference type="SAM" id="MobiDB-lite"/>
    </source>
</evidence>
<keyword evidence="2" id="KW-0378">Hydrolase</keyword>
<protein>
    <submittedName>
        <fullName evidence="2">Beta-barrel assembly-enhancing protease</fullName>
    </submittedName>
</protein>
<organism evidence="2">
    <name type="scientific">mine drainage metagenome</name>
    <dbReference type="NCBI Taxonomy" id="410659"/>
    <lineage>
        <taxon>unclassified sequences</taxon>
        <taxon>metagenomes</taxon>
        <taxon>ecological metagenomes</taxon>
    </lineage>
</organism>
<dbReference type="GO" id="GO:0008233">
    <property type="term" value="F:peptidase activity"/>
    <property type="evidence" value="ECO:0007669"/>
    <property type="project" value="UniProtKB-KW"/>
</dbReference>
<evidence type="ECO:0000313" key="2">
    <source>
        <dbReference type="EMBL" id="OIR07191.1"/>
    </source>
</evidence>
<sequence>MPLPSLSETLQARTSESGAGLKINSPAKGPKASPPAAPVVEKPASARMTRAADARVVIDKTQSPSDRAEADYRKGVAAYKRGHMAEAATQFRAALHEDPRHLAARQTLLAMLAGQKQWDDAEVLLKEGLQLMPTQTAWAMALARIEVERGDLAAAWGTLQQYAASAGNDADYQGFAGVLLARLHQPHDAASHYQAALRLRPREGRWWLGLGLALEADGHAAEAQQAYRRAQTAEGLSPEMKAFVLKKLQ</sequence>
<feature type="compositionally biased region" description="Polar residues" evidence="1">
    <location>
        <begin position="1"/>
        <end position="17"/>
    </location>
</feature>
<dbReference type="InterPro" id="IPR052943">
    <property type="entry name" value="TMTC_O-mannosyl-trnsfr"/>
</dbReference>
<gene>
    <name evidence="2" type="primary">bepA_19</name>
    <name evidence="2" type="ORF">GALL_107800</name>
</gene>
<dbReference type="SMART" id="SM00028">
    <property type="entry name" value="TPR"/>
    <property type="match status" value="4"/>
</dbReference>
<dbReference type="Pfam" id="PF13432">
    <property type="entry name" value="TPR_16"/>
    <property type="match status" value="2"/>
</dbReference>
<dbReference type="Gene3D" id="1.25.40.10">
    <property type="entry name" value="Tetratricopeptide repeat domain"/>
    <property type="match status" value="2"/>
</dbReference>
<dbReference type="PROSITE" id="PS50005">
    <property type="entry name" value="TPR"/>
    <property type="match status" value="1"/>
</dbReference>
<feature type="region of interest" description="Disordered" evidence="1">
    <location>
        <begin position="1"/>
        <end position="50"/>
    </location>
</feature>
<reference evidence="2" key="1">
    <citation type="submission" date="2016-10" db="EMBL/GenBank/DDBJ databases">
        <title>Sequence of Gallionella enrichment culture.</title>
        <authorList>
            <person name="Poehlein A."/>
            <person name="Muehling M."/>
            <person name="Daniel R."/>
        </authorList>
    </citation>
    <scope>NUCLEOTIDE SEQUENCE</scope>
</reference>
<dbReference type="SUPFAM" id="SSF48452">
    <property type="entry name" value="TPR-like"/>
    <property type="match status" value="1"/>
</dbReference>
<dbReference type="InterPro" id="IPR011990">
    <property type="entry name" value="TPR-like_helical_dom_sf"/>
</dbReference>
<keyword evidence="2" id="KW-0645">Protease</keyword>
<dbReference type="PANTHER" id="PTHR44809">
    <property type="match status" value="1"/>
</dbReference>